<evidence type="ECO:0000313" key="6">
    <source>
        <dbReference type="EMBL" id="CCC39975.1"/>
    </source>
</evidence>
<protein>
    <submittedName>
        <fullName evidence="6">Probable O-glycosyl hydrolase</fullName>
        <ecNumber evidence="6">3.2.1.-</ecNumber>
    </submittedName>
</protein>
<keyword evidence="2 6" id="KW-0326">Glycosidase</keyword>
<evidence type="ECO:0000259" key="5">
    <source>
        <dbReference type="Pfam" id="PF21365"/>
    </source>
</evidence>
<dbReference type="PANTHER" id="PTHR43863">
    <property type="entry name" value="HYDROLASE, PUTATIVE (AFU_ORTHOLOGUE AFUA_1G03140)-RELATED"/>
    <property type="match status" value="1"/>
</dbReference>
<feature type="domain" description="Glycoside hydrolase family 31 N-terminal" evidence="4">
    <location>
        <begin position="38"/>
        <end position="222"/>
    </location>
</feature>
<organism evidence="6 7">
    <name type="scientific">Haloquadratum walsbyi (strain DSM 16854 / JCM 12705 / C23)</name>
    <dbReference type="NCBI Taxonomy" id="768065"/>
    <lineage>
        <taxon>Archaea</taxon>
        <taxon>Methanobacteriati</taxon>
        <taxon>Methanobacteriota</taxon>
        <taxon>Stenosarchaea group</taxon>
        <taxon>Halobacteria</taxon>
        <taxon>Halobacteriales</taxon>
        <taxon>Haloferacaceae</taxon>
        <taxon>Haloquadratum</taxon>
    </lineage>
</organism>
<dbReference type="Gene3D" id="2.60.40.1760">
    <property type="entry name" value="glycosyl hydrolase (family 31)"/>
    <property type="match status" value="1"/>
</dbReference>
<dbReference type="InterPro" id="IPR013780">
    <property type="entry name" value="Glyco_hydro_b"/>
</dbReference>
<dbReference type="InterPro" id="IPR051816">
    <property type="entry name" value="Glycosyl_Hydrolase_31"/>
</dbReference>
<dbReference type="InterPro" id="IPR000322">
    <property type="entry name" value="Glyco_hydro_31_TIM"/>
</dbReference>
<dbReference type="AlphaFoldDB" id="G0LKL7"/>
<dbReference type="RefSeq" id="WP_014555711.1">
    <property type="nucleotide sequence ID" value="NC_017459.1"/>
</dbReference>
<sequence>MWLELTEVRGTNFERPFEFDCAAKPLNNEHPTPRHTIPISVQFLTEKAVRLVLRPNPEVAEVDSSPLGLPYDEYSRDTNVDINSGDETVKLDTEGISASVATDTASFTLSYDNKRILDTNIDVTNNRGELSVPTIGYKENIVDNYPLEVVQTGFSTALDPAESIFGLGEQFTTFEKSGSRVEASVSQAHGTNSNDTYAPVPFFLSDRGYGVLVETACDVTFDFGSNTPDATAINVDSSVLSIVVFAGESLKDIISSYTALTGRAPELPEWTYGIWMSRNSYESQTQVRDIASEIRERSMPCDVLHVDPGWMDMEAPEMAFDAERFPSPEKMKANLAEAGFRLSVWEYPYINTGTDLFRTAEQNDYLVTDHEGRSYILRRPSYSATRAGIIDFSNPEAISWWQEIHHELIESGIDVFKTDFGEYLPPQTTTADRRTGMGGKNIYSVAYQRAVAGAFEEFDKPPVLWSRSAWVGAQQYPIHWGGDTRSTFKGFRESVRGGLSLLISGFQFWSCDIGGYKPKPSETLYIRWAQWALLSLSHPRFHGKTPREPWMFGDRATKIIIEFAKLRYRLLPYYLSYGCEAIATGVAIMRPMALEFEDYQQVSASATQHMIGEEFLVAPVLSVDGRVKVDLPPGEWVDYWSGEYHVGPQRQRREPNLDELPFFVRAESIIPEDPRVRMHADGPPAELDYRVYPACEGKTTTQFTVRHPEVKNPDSIEVEIDESWQVMTVTTSDSLPPGTVIVEAAANPPNRVVVDDTELDSDEIQYDANERILTFDINSNTS</sequence>
<dbReference type="EMBL" id="FR746099">
    <property type="protein sequence ID" value="CCC39975.1"/>
    <property type="molecule type" value="Genomic_DNA"/>
</dbReference>
<dbReference type="InterPro" id="IPR048395">
    <property type="entry name" value="Glyco_hydro_31_C"/>
</dbReference>
<evidence type="ECO:0000259" key="3">
    <source>
        <dbReference type="Pfam" id="PF01055"/>
    </source>
</evidence>
<feature type="domain" description="Glycosyl hydrolase family 31 C-terminal" evidence="5">
    <location>
        <begin position="585"/>
        <end position="670"/>
    </location>
</feature>
<dbReference type="InterPro" id="IPR025887">
    <property type="entry name" value="Glyco_hydro_31_N_dom"/>
</dbReference>
<dbReference type="InterPro" id="IPR011013">
    <property type="entry name" value="Gal_mutarotase_sf_dom"/>
</dbReference>
<dbReference type="Pfam" id="PF21365">
    <property type="entry name" value="Glyco_hydro_31_3rd"/>
    <property type="match status" value="1"/>
</dbReference>
<dbReference type="Gene3D" id="2.60.40.1180">
    <property type="entry name" value="Golgi alpha-mannosidase II"/>
    <property type="match status" value="1"/>
</dbReference>
<evidence type="ECO:0000313" key="7">
    <source>
        <dbReference type="Proteomes" id="UP000007954"/>
    </source>
</evidence>
<dbReference type="HOGENOM" id="CLU_000631_10_2_2"/>
<dbReference type="Pfam" id="PF13802">
    <property type="entry name" value="Gal_mutarotas_2"/>
    <property type="match status" value="1"/>
</dbReference>
<dbReference type="Pfam" id="PF01055">
    <property type="entry name" value="Glyco_hydro_31_2nd"/>
    <property type="match status" value="1"/>
</dbReference>
<dbReference type="InterPro" id="IPR017853">
    <property type="entry name" value="GH"/>
</dbReference>
<dbReference type="CDD" id="cd06593">
    <property type="entry name" value="GH31_xylosidase_YicI"/>
    <property type="match status" value="1"/>
</dbReference>
<dbReference type="GO" id="GO:0005975">
    <property type="term" value="P:carbohydrate metabolic process"/>
    <property type="evidence" value="ECO:0007669"/>
    <property type="project" value="InterPro"/>
</dbReference>
<dbReference type="PANTHER" id="PTHR43863:SF2">
    <property type="entry name" value="MALTASE-GLUCOAMYLASE"/>
    <property type="match status" value="1"/>
</dbReference>
<dbReference type="GO" id="GO:0030246">
    <property type="term" value="F:carbohydrate binding"/>
    <property type="evidence" value="ECO:0007669"/>
    <property type="project" value="InterPro"/>
</dbReference>
<dbReference type="KEGG" id="hwc:Hqrw_2071"/>
<dbReference type="Gene3D" id="3.20.20.80">
    <property type="entry name" value="Glycosidases"/>
    <property type="match status" value="1"/>
</dbReference>
<evidence type="ECO:0000259" key="4">
    <source>
        <dbReference type="Pfam" id="PF13802"/>
    </source>
</evidence>
<accession>G0LKL7</accession>
<dbReference type="GO" id="GO:0004553">
    <property type="term" value="F:hydrolase activity, hydrolyzing O-glycosyl compounds"/>
    <property type="evidence" value="ECO:0007669"/>
    <property type="project" value="InterPro"/>
</dbReference>
<dbReference type="GeneID" id="12446798"/>
<gene>
    <name evidence="6" type="ordered locus">Hqrw_2071</name>
</gene>
<proteinExistence type="inferred from homology"/>
<dbReference type="EC" id="3.2.1.-" evidence="6"/>
<comment type="similarity">
    <text evidence="1 2">Belongs to the glycosyl hydrolase 31 family.</text>
</comment>
<dbReference type="CDD" id="cd14752">
    <property type="entry name" value="GH31_N"/>
    <property type="match status" value="1"/>
</dbReference>
<dbReference type="SUPFAM" id="SSF51445">
    <property type="entry name" value="(Trans)glycosidases"/>
    <property type="match status" value="1"/>
</dbReference>
<evidence type="ECO:0000256" key="2">
    <source>
        <dbReference type="RuleBase" id="RU361185"/>
    </source>
</evidence>
<dbReference type="Proteomes" id="UP000007954">
    <property type="component" value="Chromosome"/>
</dbReference>
<dbReference type="OrthoDB" id="27033at2157"/>
<name>G0LKL7_HALWC</name>
<feature type="domain" description="Glycoside hydrolase family 31 TIM barrel" evidence="3">
    <location>
        <begin position="265"/>
        <end position="575"/>
    </location>
</feature>
<dbReference type="SUPFAM" id="SSF51011">
    <property type="entry name" value="Glycosyl hydrolase domain"/>
    <property type="match status" value="1"/>
</dbReference>
<keyword evidence="2 6" id="KW-0378">Hydrolase</keyword>
<dbReference type="SUPFAM" id="SSF74650">
    <property type="entry name" value="Galactose mutarotase-like"/>
    <property type="match status" value="1"/>
</dbReference>
<reference evidence="6 7" key="1">
    <citation type="journal article" date="2011" name="PLoS ONE">
        <title>Haloquadratum walsbyi: limited diversity in a global pond.</title>
        <authorList>
            <person name="Dyall-Smith M."/>
            <person name="Pfeiffer F."/>
            <person name="Klee K."/>
            <person name="Palm P."/>
            <person name="Gross K."/>
            <person name="Schuster S.C."/>
            <person name="Rampp M."/>
            <person name="Oesterhelt D."/>
        </authorList>
    </citation>
    <scope>NUCLEOTIDE SEQUENCE [LARGE SCALE GENOMIC DNA]</scope>
    <source>
        <strain evidence="7">DSM 16854 / JCM 12705 / C23</strain>
    </source>
</reference>
<evidence type="ECO:0000256" key="1">
    <source>
        <dbReference type="ARBA" id="ARBA00007806"/>
    </source>
</evidence>